<keyword evidence="5" id="KW-1133">Transmembrane helix</keyword>
<evidence type="ECO:0000256" key="4">
    <source>
        <dbReference type="ARBA" id="ARBA00023224"/>
    </source>
</evidence>
<feature type="non-terminal residue" evidence="6">
    <location>
        <position position="97"/>
    </location>
</feature>
<name>A0ABD0NCH9_CIRMR</name>
<dbReference type="GO" id="GO:0016020">
    <property type="term" value="C:membrane"/>
    <property type="evidence" value="ECO:0007669"/>
    <property type="project" value="UniProtKB-SubCell"/>
</dbReference>
<keyword evidence="3" id="KW-0675">Receptor</keyword>
<feature type="transmembrane region" description="Helical" evidence="5">
    <location>
        <begin position="41"/>
        <end position="69"/>
    </location>
</feature>
<evidence type="ECO:0000256" key="1">
    <source>
        <dbReference type="ARBA" id="ARBA00004141"/>
    </source>
</evidence>
<dbReference type="EMBL" id="JAMKFB020000023">
    <property type="protein sequence ID" value="KAL0158982.1"/>
    <property type="molecule type" value="Genomic_DNA"/>
</dbReference>
<evidence type="ECO:0000313" key="7">
    <source>
        <dbReference type="Proteomes" id="UP001529510"/>
    </source>
</evidence>
<evidence type="ECO:0000256" key="2">
    <source>
        <dbReference type="ARBA" id="ARBA00023040"/>
    </source>
</evidence>
<accession>A0ABD0NCH9</accession>
<dbReference type="SUPFAM" id="SSF81321">
    <property type="entry name" value="Family A G protein-coupled receptor-like"/>
    <property type="match status" value="1"/>
</dbReference>
<evidence type="ECO:0000313" key="6">
    <source>
        <dbReference type="EMBL" id="KAL0158982.1"/>
    </source>
</evidence>
<dbReference type="InterPro" id="IPR050125">
    <property type="entry name" value="GPCR_opsins"/>
</dbReference>
<protein>
    <submittedName>
        <fullName evidence="6">Uncharacterized protein</fullName>
    </submittedName>
</protein>
<dbReference type="Gene3D" id="1.20.1070.10">
    <property type="entry name" value="Rhodopsin 7-helix transmembrane proteins"/>
    <property type="match status" value="1"/>
</dbReference>
<keyword evidence="5" id="KW-0812">Transmembrane</keyword>
<dbReference type="GO" id="GO:0004930">
    <property type="term" value="F:G protein-coupled receptor activity"/>
    <property type="evidence" value="ECO:0007669"/>
    <property type="project" value="UniProtKB-KW"/>
</dbReference>
<keyword evidence="7" id="KW-1185">Reference proteome</keyword>
<sequence>MRVCWWLGCGVTLQCWGQYGSEPYGTACCIDWHAPTYNTPAMIYIICLFFFCYIVPCTIIILSYTLILVTVRGAQHAVQQHVSPQNKISNVQTLLVK</sequence>
<dbReference type="Proteomes" id="UP001529510">
    <property type="component" value="Unassembled WGS sequence"/>
</dbReference>
<reference evidence="6 7" key="1">
    <citation type="submission" date="2024-05" db="EMBL/GenBank/DDBJ databases">
        <title>Genome sequencing and assembly of Indian major carp, Cirrhinus mrigala (Hamilton, 1822).</title>
        <authorList>
            <person name="Mohindra V."/>
            <person name="Chowdhury L.M."/>
            <person name="Lal K."/>
            <person name="Jena J.K."/>
        </authorList>
    </citation>
    <scope>NUCLEOTIDE SEQUENCE [LARGE SCALE GENOMIC DNA]</scope>
    <source>
        <strain evidence="6">CM1030</strain>
        <tissue evidence="6">Blood</tissue>
    </source>
</reference>
<evidence type="ECO:0000256" key="5">
    <source>
        <dbReference type="SAM" id="Phobius"/>
    </source>
</evidence>
<dbReference type="PANTHER" id="PTHR24240">
    <property type="entry name" value="OPSIN"/>
    <property type="match status" value="1"/>
</dbReference>
<keyword evidence="4" id="KW-0807">Transducer</keyword>
<comment type="caution">
    <text evidence="6">The sequence shown here is derived from an EMBL/GenBank/DDBJ whole genome shotgun (WGS) entry which is preliminary data.</text>
</comment>
<keyword evidence="2" id="KW-0297">G-protein coupled receptor</keyword>
<evidence type="ECO:0000256" key="3">
    <source>
        <dbReference type="ARBA" id="ARBA00023170"/>
    </source>
</evidence>
<gene>
    <name evidence="6" type="ORF">M9458_047058</name>
</gene>
<proteinExistence type="predicted"/>
<dbReference type="AlphaFoldDB" id="A0ABD0NCH9"/>
<organism evidence="6 7">
    <name type="scientific">Cirrhinus mrigala</name>
    <name type="common">Mrigala</name>
    <dbReference type="NCBI Taxonomy" id="683832"/>
    <lineage>
        <taxon>Eukaryota</taxon>
        <taxon>Metazoa</taxon>
        <taxon>Chordata</taxon>
        <taxon>Craniata</taxon>
        <taxon>Vertebrata</taxon>
        <taxon>Euteleostomi</taxon>
        <taxon>Actinopterygii</taxon>
        <taxon>Neopterygii</taxon>
        <taxon>Teleostei</taxon>
        <taxon>Ostariophysi</taxon>
        <taxon>Cypriniformes</taxon>
        <taxon>Cyprinidae</taxon>
        <taxon>Labeoninae</taxon>
        <taxon>Labeonini</taxon>
        <taxon>Cirrhinus</taxon>
    </lineage>
</organism>
<comment type="subcellular location">
    <subcellularLocation>
        <location evidence="1">Membrane</location>
        <topology evidence="1">Multi-pass membrane protein</topology>
    </subcellularLocation>
</comment>
<keyword evidence="5" id="KW-0472">Membrane</keyword>